<dbReference type="AlphaFoldDB" id="A0A0F9Q4B3"/>
<sequence length="114" mass="12743">MFENADSLIGSVAAGIVGTAFLVDKFYGRYKARKNGKDGNGNIDIVKLQKNIIATVNDNCISSLTKEIQELAREQRATFKKLDELVRVDRKQDVLMADQGAKVQRNINDLTELR</sequence>
<reference evidence="2" key="1">
    <citation type="journal article" date="2015" name="Nature">
        <title>Complex archaea that bridge the gap between prokaryotes and eukaryotes.</title>
        <authorList>
            <person name="Spang A."/>
            <person name="Saw J.H."/>
            <person name="Jorgensen S.L."/>
            <person name="Zaremba-Niedzwiedzka K."/>
            <person name="Martijn J."/>
            <person name="Lind A.E."/>
            <person name="van Eijk R."/>
            <person name="Schleper C."/>
            <person name="Guy L."/>
            <person name="Ettema T.J."/>
        </authorList>
    </citation>
    <scope>NUCLEOTIDE SEQUENCE</scope>
</reference>
<accession>A0A0F9Q4B3</accession>
<feature type="non-terminal residue" evidence="2">
    <location>
        <position position="114"/>
    </location>
</feature>
<evidence type="ECO:0000256" key="1">
    <source>
        <dbReference type="SAM" id="Phobius"/>
    </source>
</evidence>
<evidence type="ECO:0000313" key="2">
    <source>
        <dbReference type="EMBL" id="KKN37319.1"/>
    </source>
</evidence>
<proteinExistence type="predicted"/>
<feature type="transmembrane region" description="Helical" evidence="1">
    <location>
        <begin position="6"/>
        <end position="27"/>
    </location>
</feature>
<dbReference type="EMBL" id="LAZR01001902">
    <property type="protein sequence ID" value="KKN37319.1"/>
    <property type="molecule type" value="Genomic_DNA"/>
</dbReference>
<name>A0A0F9Q4B3_9ZZZZ</name>
<organism evidence="2">
    <name type="scientific">marine sediment metagenome</name>
    <dbReference type="NCBI Taxonomy" id="412755"/>
    <lineage>
        <taxon>unclassified sequences</taxon>
        <taxon>metagenomes</taxon>
        <taxon>ecological metagenomes</taxon>
    </lineage>
</organism>
<protein>
    <submittedName>
        <fullName evidence="2">Uncharacterized protein</fullName>
    </submittedName>
</protein>
<gene>
    <name evidence="2" type="ORF">LCGC14_0764620</name>
</gene>
<keyword evidence="1" id="KW-0472">Membrane</keyword>
<comment type="caution">
    <text evidence="2">The sequence shown here is derived from an EMBL/GenBank/DDBJ whole genome shotgun (WGS) entry which is preliminary data.</text>
</comment>
<keyword evidence="1" id="KW-1133">Transmembrane helix</keyword>
<keyword evidence="1" id="KW-0812">Transmembrane</keyword>